<evidence type="ECO:0000313" key="5">
    <source>
        <dbReference type="Proteomes" id="UP001597012"/>
    </source>
</evidence>
<keyword evidence="3" id="KW-0106">Calcium</keyword>
<keyword evidence="5" id="KW-1185">Reference proteome</keyword>
<dbReference type="InterPro" id="IPR014718">
    <property type="entry name" value="GH-type_carb-bd"/>
</dbReference>
<evidence type="ECO:0000313" key="4">
    <source>
        <dbReference type="EMBL" id="MFD0797849.1"/>
    </source>
</evidence>
<gene>
    <name evidence="4" type="ORF">ACFQZJ_10280</name>
</gene>
<comment type="caution">
    <text evidence="4">The sequence shown here is derived from an EMBL/GenBank/DDBJ whole genome shotgun (WGS) entry which is preliminary data.</text>
</comment>
<proteinExistence type="predicted"/>
<accession>A0ABW3B5J3</accession>
<dbReference type="PROSITE" id="PS51257">
    <property type="entry name" value="PROKAR_LIPOPROTEIN"/>
    <property type="match status" value="1"/>
</dbReference>
<reference evidence="5" key="1">
    <citation type="journal article" date="2019" name="Int. J. Syst. Evol. Microbiol.">
        <title>The Global Catalogue of Microorganisms (GCM) 10K type strain sequencing project: providing services to taxonomists for standard genome sequencing and annotation.</title>
        <authorList>
            <consortium name="The Broad Institute Genomics Platform"/>
            <consortium name="The Broad Institute Genome Sequencing Center for Infectious Disease"/>
            <person name="Wu L."/>
            <person name="Ma J."/>
        </authorList>
    </citation>
    <scope>NUCLEOTIDE SEQUENCE [LARGE SCALE GENOMIC DNA]</scope>
    <source>
        <strain evidence="5">CCUG 61948</strain>
    </source>
</reference>
<comment type="cofactor">
    <cofactor evidence="1">
        <name>Ca(2+)</name>
        <dbReference type="ChEBI" id="CHEBI:29108"/>
    </cofactor>
</comment>
<name>A0ABW3B5J3_9FLAO</name>
<dbReference type="Gene3D" id="2.70.98.10">
    <property type="match status" value="1"/>
</dbReference>
<dbReference type="EMBL" id="JBHTHY010000006">
    <property type="protein sequence ID" value="MFD0797849.1"/>
    <property type="molecule type" value="Genomic_DNA"/>
</dbReference>
<dbReference type="Proteomes" id="UP001597012">
    <property type="component" value="Unassembled WGS sequence"/>
</dbReference>
<protein>
    <submittedName>
        <fullName evidence="4">Septum formation inhibitor Maf</fullName>
    </submittedName>
</protein>
<sequence>MFKKWLTIELSVVFLAFGSTVLTSCQEKLTEKKEEPVAVDAKKTPDTPKKALSKNFKGYWYAGDAEITSYALQQARYGELREGKAVKIFVTEPFLKDKQVKADGKNPDNIPILKLNATKNYLTGIYPYSIMTSSFYPVHDNQHALKVAFSSQEWCGQVYAQLNNREEFQISSHSYFETEADEDIRLEKTDLEDEIWNKIRIDPYSLPTGKFKIIPSLEFIRLTHKDLKAYDANAKLSSKEGITSYEIKYPDLNRTLTINFTETFPFSIESWTDAFTSGYGANEKILTSTATKIKRLKTPYWNQNKNKHLSLRDSLGL</sequence>
<evidence type="ECO:0000256" key="1">
    <source>
        <dbReference type="ARBA" id="ARBA00001913"/>
    </source>
</evidence>
<evidence type="ECO:0000256" key="3">
    <source>
        <dbReference type="ARBA" id="ARBA00022837"/>
    </source>
</evidence>
<comment type="subunit">
    <text evidence="2">Monomer.</text>
</comment>
<organism evidence="4 5">
    <name type="scientific">Maribacter chungangensis</name>
    <dbReference type="NCBI Taxonomy" id="1069117"/>
    <lineage>
        <taxon>Bacteria</taxon>
        <taxon>Pseudomonadati</taxon>
        <taxon>Bacteroidota</taxon>
        <taxon>Flavobacteriia</taxon>
        <taxon>Flavobacteriales</taxon>
        <taxon>Flavobacteriaceae</taxon>
        <taxon>Maribacter</taxon>
    </lineage>
</organism>
<evidence type="ECO:0000256" key="2">
    <source>
        <dbReference type="ARBA" id="ARBA00011245"/>
    </source>
</evidence>
<dbReference type="RefSeq" id="WP_379934344.1">
    <property type="nucleotide sequence ID" value="NZ_JBHTHY010000006.1"/>
</dbReference>